<gene>
    <name evidence="2" type="ORF">BDP27DRAFT_1200709</name>
</gene>
<protein>
    <submittedName>
        <fullName evidence="2">Uncharacterized protein</fullName>
    </submittedName>
</protein>
<feature type="coiled-coil region" evidence="1">
    <location>
        <begin position="122"/>
        <end position="187"/>
    </location>
</feature>
<organism evidence="2 3">
    <name type="scientific">Rhodocollybia butyracea</name>
    <dbReference type="NCBI Taxonomy" id="206335"/>
    <lineage>
        <taxon>Eukaryota</taxon>
        <taxon>Fungi</taxon>
        <taxon>Dikarya</taxon>
        <taxon>Basidiomycota</taxon>
        <taxon>Agaricomycotina</taxon>
        <taxon>Agaricomycetes</taxon>
        <taxon>Agaricomycetidae</taxon>
        <taxon>Agaricales</taxon>
        <taxon>Marasmiineae</taxon>
        <taxon>Omphalotaceae</taxon>
        <taxon>Rhodocollybia</taxon>
    </lineage>
</organism>
<keyword evidence="1" id="KW-0175">Coiled coil</keyword>
<dbReference type="Proteomes" id="UP000772434">
    <property type="component" value="Unassembled WGS sequence"/>
</dbReference>
<reference evidence="2" key="1">
    <citation type="submission" date="2020-11" db="EMBL/GenBank/DDBJ databases">
        <authorList>
            <consortium name="DOE Joint Genome Institute"/>
            <person name="Ahrendt S."/>
            <person name="Riley R."/>
            <person name="Andreopoulos W."/>
            <person name="Labutti K."/>
            <person name="Pangilinan J."/>
            <person name="Ruiz-Duenas F.J."/>
            <person name="Barrasa J.M."/>
            <person name="Sanchez-Garcia M."/>
            <person name="Camarero S."/>
            <person name="Miyauchi S."/>
            <person name="Serrano A."/>
            <person name="Linde D."/>
            <person name="Babiker R."/>
            <person name="Drula E."/>
            <person name="Ayuso-Fernandez I."/>
            <person name="Pacheco R."/>
            <person name="Padilla G."/>
            <person name="Ferreira P."/>
            <person name="Barriuso J."/>
            <person name="Kellner H."/>
            <person name="Castanera R."/>
            <person name="Alfaro M."/>
            <person name="Ramirez L."/>
            <person name="Pisabarro A.G."/>
            <person name="Kuo A."/>
            <person name="Tritt A."/>
            <person name="Lipzen A."/>
            <person name="He G."/>
            <person name="Yan M."/>
            <person name="Ng V."/>
            <person name="Cullen D."/>
            <person name="Martin F."/>
            <person name="Rosso M.-N."/>
            <person name="Henrissat B."/>
            <person name="Hibbett D."/>
            <person name="Martinez A.T."/>
            <person name="Grigoriev I.V."/>
        </authorList>
    </citation>
    <scope>NUCLEOTIDE SEQUENCE</scope>
    <source>
        <strain evidence="2">AH 40177</strain>
    </source>
</reference>
<dbReference type="AlphaFoldDB" id="A0A9P5PA16"/>
<comment type="caution">
    <text evidence="2">The sequence shown here is derived from an EMBL/GenBank/DDBJ whole genome shotgun (WGS) entry which is preliminary data.</text>
</comment>
<feature type="non-terminal residue" evidence="2">
    <location>
        <position position="1"/>
    </location>
</feature>
<sequence length="191" mass="22337">DFLRSQWRAQVVAQTKPLPHTYCQAKNNGKTAVEEALRLRQIHDNMQKRISDLQSTLTDMDTPIWEAATTQMEIDSTREALRHAHAKVHQKESALGVVDRQSLRHLLNSPFLTKRMNARALKMRIQERLRSHKFELDRLEQSYRKQQSDHCINEQTQNSVKRQDPGIAELAQKYNKLCEEMQTLINRNQAP</sequence>
<dbReference type="OrthoDB" id="3364670at2759"/>
<accession>A0A9P5PA16</accession>
<feature type="non-terminal residue" evidence="2">
    <location>
        <position position="191"/>
    </location>
</feature>
<keyword evidence="3" id="KW-1185">Reference proteome</keyword>
<proteinExistence type="predicted"/>
<evidence type="ECO:0000313" key="2">
    <source>
        <dbReference type="EMBL" id="KAF9061086.1"/>
    </source>
</evidence>
<name>A0A9P5PA16_9AGAR</name>
<evidence type="ECO:0000256" key="1">
    <source>
        <dbReference type="SAM" id="Coils"/>
    </source>
</evidence>
<evidence type="ECO:0000313" key="3">
    <source>
        <dbReference type="Proteomes" id="UP000772434"/>
    </source>
</evidence>
<dbReference type="EMBL" id="JADNRY010000215">
    <property type="protein sequence ID" value="KAF9061086.1"/>
    <property type="molecule type" value="Genomic_DNA"/>
</dbReference>